<evidence type="ECO:0000256" key="2">
    <source>
        <dbReference type="ARBA" id="ARBA00003002"/>
    </source>
</evidence>
<comment type="catalytic activity">
    <reaction evidence="12">
        <text>oxaloacetate + 2 Na(+)(in) + H(+) = pyruvate + 2 Na(+)(out) + CO2</text>
        <dbReference type="Rhea" id="RHEA:57724"/>
        <dbReference type="ChEBI" id="CHEBI:15361"/>
        <dbReference type="ChEBI" id="CHEBI:15378"/>
        <dbReference type="ChEBI" id="CHEBI:16452"/>
        <dbReference type="ChEBI" id="CHEBI:16526"/>
        <dbReference type="ChEBI" id="CHEBI:29101"/>
        <dbReference type="EC" id="7.2.4.2"/>
    </reaction>
</comment>
<dbReference type="EMBL" id="CAADFI010000091">
    <property type="protein sequence ID" value="VFJ96418.1"/>
    <property type="molecule type" value="Genomic_DNA"/>
</dbReference>
<comment type="function">
    <text evidence="2">Catalyzes the decarboxylation of oxaloacetate coupled to Na(+) translocation.</text>
</comment>
<feature type="transmembrane region" description="Helical" evidence="13">
    <location>
        <begin position="387"/>
        <end position="406"/>
    </location>
</feature>
<evidence type="ECO:0000313" key="14">
    <source>
        <dbReference type="EMBL" id="VFJ95612.1"/>
    </source>
</evidence>
<dbReference type="GO" id="GO:0015451">
    <property type="term" value="F:decarboxylation-driven active transmembrane transporter activity"/>
    <property type="evidence" value="ECO:0007669"/>
    <property type="project" value="UniProtKB-EC"/>
</dbReference>
<feature type="transmembrane region" description="Helical" evidence="13">
    <location>
        <begin position="246"/>
        <end position="276"/>
    </location>
</feature>
<proteinExistence type="inferred from homology"/>
<evidence type="ECO:0000256" key="13">
    <source>
        <dbReference type="SAM" id="Phobius"/>
    </source>
</evidence>
<dbReference type="AlphaFoldDB" id="A0A450USU2"/>
<evidence type="ECO:0000256" key="5">
    <source>
        <dbReference type="ARBA" id="ARBA00011869"/>
    </source>
</evidence>
<evidence type="ECO:0000256" key="9">
    <source>
        <dbReference type="ARBA" id="ARBA00022967"/>
    </source>
</evidence>
<feature type="transmembrane region" description="Helical" evidence="13">
    <location>
        <begin position="196"/>
        <end position="218"/>
    </location>
</feature>
<name>A0A450USU2_9GAMM</name>
<evidence type="ECO:0000256" key="3">
    <source>
        <dbReference type="ARBA" id="ARBA00004651"/>
    </source>
</evidence>
<gene>
    <name evidence="14" type="ORF">BECKH772A_GA0070896_100897</name>
    <name evidence="15" type="ORF">BECKH772B_GA0070898_100917</name>
    <name evidence="16" type="ORF">BECKH772C_GA0070978_100887</name>
</gene>
<evidence type="ECO:0000256" key="7">
    <source>
        <dbReference type="ARBA" id="ARBA00022475"/>
    </source>
</evidence>
<feature type="transmembrane region" description="Helical" evidence="13">
    <location>
        <begin position="145"/>
        <end position="166"/>
    </location>
</feature>
<feature type="transmembrane region" description="Helical" evidence="13">
    <location>
        <begin position="25"/>
        <end position="43"/>
    </location>
</feature>
<evidence type="ECO:0000256" key="11">
    <source>
        <dbReference type="ARBA" id="ARBA00023136"/>
    </source>
</evidence>
<dbReference type="Pfam" id="PF03977">
    <property type="entry name" value="OAD_beta"/>
    <property type="match status" value="1"/>
</dbReference>
<evidence type="ECO:0000256" key="10">
    <source>
        <dbReference type="ARBA" id="ARBA00022989"/>
    </source>
</evidence>
<evidence type="ECO:0000313" key="15">
    <source>
        <dbReference type="EMBL" id="VFJ96418.1"/>
    </source>
</evidence>
<comment type="subcellular location">
    <subcellularLocation>
        <location evidence="3">Cell membrane</location>
        <topology evidence="3">Multi-pass membrane protein</topology>
    </subcellularLocation>
</comment>
<organism evidence="14">
    <name type="scientific">Candidatus Kentrum eta</name>
    <dbReference type="NCBI Taxonomy" id="2126337"/>
    <lineage>
        <taxon>Bacteria</taxon>
        <taxon>Pseudomonadati</taxon>
        <taxon>Pseudomonadota</taxon>
        <taxon>Gammaproteobacteria</taxon>
        <taxon>Candidatus Kentrum</taxon>
    </lineage>
</organism>
<dbReference type="EC" id="7.2.4.2" evidence="6"/>
<comment type="similarity">
    <text evidence="4">Belongs to the GcdB/MmdB/OadB family.</text>
</comment>
<keyword evidence="10 13" id="KW-1133">Transmembrane helix</keyword>
<dbReference type="InterPro" id="IPR005661">
    <property type="entry name" value="OadB_MmdB"/>
</dbReference>
<feature type="transmembrane region" description="Helical" evidence="13">
    <location>
        <begin position="50"/>
        <end position="70"/>
    </location>
</feature>
<evidence type="ECO:0000313" key="16">
    <source>
        <dbReference type="EMBL" id="VFK02343.1"/>
    </source>
</evidence>
<evidence type="ECO:0000256" key="12">
    <source>
        <dbReference type="ARBA" id="ARBA00048176"/>
    </source>
</evidence>
<dbReference type="EMBL" id="CAADFJ010000088">
    <property type="protein sequence ID" value="VFK02343.1"/>
    <property type="molecule type" value="Genomic_DNA"/>
</dbReference>
<keyword evidence="8 13" id="KW-0812">Transmembrane</keyword>
<dbReference type="PANTHER" id="PTHR35806:SF1">
    <property type="entry name" value="OXALOACETATE DECARBOXYLASE BETA CHAIN 2"/>
    <property type="match status" value="1"/>
</dbReference>
<reference evidence="14" key="1">
    <citation type="submission" date="2019-02" db="EMBL/GenBank/DDBJ databases">
        <authorList>
            <person name="Gruber-Vodicka R. H."/>
            <person name="Seah K. B. B."/>
        </authorList>
    </citation>
    <scope>NUCLEOTIDE SEQUENCE</scope>
    <source>
        <strain evidence="16">BECK_SA2B12</strain>
        <strain evidence="14">BECK_SA2B15</strain>
        <strain evidence="15">BECK_SA2B20</strain>
    </source>
</reference>
<keyword evidence="9" id="KW-1278">Translocase</keyword>
<dbReference type="GO" id="GO:0016829">
    <property type="term" value="F:lyase activity"/>
    <property type="evidence" value="ECO:0007669"/>
    <property type="project" value="InterPro"/>
</dbReference>
<protein>
    <recommendedName>
        <fullName evidence="6">oxaloacetate decarboxylase (Na(+) extruding)</fullName>
        <ecNumber evidence="6">7.2.4.2</ecNumber>
    </recommendedName>
</protein>
<comment type="cofactor">
    <cofactor evidence="1">
        <name>Na(+)</name>
        <dbReference type="ChEBI" id="CHEBI:29101"/>
    </cofactor>
</comment>
<dbReference type="PANTHER" id="PTHR35806">
    <property type="entry name" value="OXALOACETATE DECARBOXYLASE BETA CHAIN 2"/>
    <property type="match status" value="1"/>
</dbReference>
<dbReference type="GO" id="GO:0006814">
    <property type="term" value="P:sodium ion transport"/>
    <property type="evidence" value="ECO:0007669"/>
    <property type="project" value="InterPro"/>
</dbReference>
<accession>A0A450USU2</accession>
<comment type="subunit">
    <text evidence="5">Heterotrimer of an alpha, a beta and a gamma subunit.</text>
</comment>
<keyword evidence="11 13" id="KW-0472">Membrane</keyword>
<evidence type="ECO:0000256" key="8">
    <source>
        <dbReference type="ARBA" id="ARBA00022692"/>
    </source>
</evidence>
<keyword evidence="7" id="KW-1003">Cell membrane</keyword>
<evidence type="ECO:0000256" key="6">
    <source>
        <dbReference type="ARBA" id="ARBA00011957"/>
    </source>
</evidence>
<sequence>MMEFNIDLFQGVATLLQNFQESPDIAWMRVGLIFLGFLLMYLARKGILEALIMVPMGLGMATINAAVLVWKEETGGVLAGSHGTLFLNPLVEKTDDVMTWLQIDWLQPIYTLTFSNGLIACLVLMGVGVLLDVGFVMARPFQSMFIALCAELGTVVIFPIAVAAGLTPAEAGATATIGGADGPMILFASLILSKELFIPITVVAYLYLGLTYGGYPYLIRLLVPQRLRALPMPPEKVREISSSDKVVFAVIACTLLSLLFPVAAPLFLSLFLGVVIRESDLGHFAETFGGPVLYGATFFLGLLLGVLCEANTLLDPNVLILLLLGIAALTISGIGGLLGGYILYLWTGRKYNPVIGIAGVSCVPTTAKVAQKVVAAENPDIIVLPQALGASISGVITSAIFASIFISQLK</sequence>
<dbReference type="GO" id="GO:0005886">
    <property type="term" value="C:plasma membrane"/>
    <property type="evidence" value="ECO:0007669"/>
    <property type="project" value="UniProtKB-SubCell"/>
</dbReference>
<feature type="transmembrane region" description="Helical" evidence="13">
    <location>
        <begin position="109"/>
        <end position="133"/>
    </location>
</feature>
<evidence type="ECO:0000256" key="4">
    <source>
        <dbReference type="ARBA" id="ARBA00010924"/>
    </source>
</evidence>
<feature type="transmembrane region" description="Helical" evidence="13">
    <location>
        <begin position="319"/>
        <end position="344"/>
    </location>
</feature>
<dbReference type="EMBL" id="CAADFG010000089">
    <property type="protein sequence ID" value="VFJ95612.1"/>
    <property type="molecule type" value="Genomic_DNA"/>
</dbReference>
<evidence type="ECO:0000256" key="1">
    <source>
        <dbReference type="ARBA" id="ARBA00001959"/>
    </source>
</evidence>
<feature type="transmembrane region" description="Helical" evidence="13">
    <location>
        <begin position="288"/>
        <end position="307"/>
    </location>
</feature>